<reference evidence="2 3" key="1">
    <citation type="submission" date="2020-08" db="EMBL/GenBank/DDBJ databases">
        <title>Genomic Encyclopedia of Type Strains, Phase IV (KMG-IV): sequencing the most valuable type-strain genomes for metagenomic binning, comparative biology and taxonomic classification.</title>
        <authorList>
            <person name="Goeker M."/>
        </authorList>
    </citation>
    <scope>NUCLEOTIDE SEQUENCE [LARGE SCALE GENOMIC DNA]</scope>
    <source>
        <strain evidence="2 3">DSM 19612</strain>
    </source>
</reference>
<feature type="chain" id="PRO_5032772573" description="YfkD-like protein" evidence="1">
    <location>
        <begin position="26"/>
        <end position="268"/>
    </location>
</feature>
<dbReference type="RefSeq" id="WP_174497938.1">
    <property type="nucleotide sequence ID" value="NZ_CADDWK010000023.1"/>
</dbReference>
<feature type="signal peptide" evidence="1">
    <location>
        <begin position="1"/>
        <end position="25"/>
    </location>
</feature>
<evidence type="ECO:0000256" key="1">
    <source>
        <dbReference type="SAM" id="SignalP"/>
    </source>
</evidence>
<organism evidence="2 3">
    <name type="scientific">Salirhabdus euzebyi</name>
    <dbReference type="NCBI Taxonomy" id="394506"/>
    <lineage>
        <taxon>Bacteria</taxon>
        <taxon>Bacillati</taxon>
        <taxon>Bacillota</taxon>
        <taxon>Bacilli</taxon>
        <taxon>Bacillales</taxon>
        <taxon>Bacillaceae</taxon>
        <taxon>Salirhabdus</taxon>
    </lineage>
</organism>
<evidence type="ECO:0008006" key="4">
    <source>
        <dbReference type="Google" id="ProtNLM"/>
    </source>
</evidence>
<keyword evidence="3" id="KW-1185">Reference proteome</keyword>
<keyword evidence="1" id="KW-0732">Signal</keyword>
<dbReference type="EMBL" id="JACHGH010000020">
    <property type="protein sequence ID" value="MBB6455384.1"/>
    <property type="molecule type" value="Genomic_DNA"/>
</dbReference>
<name>A0A841QAS1_9BACI</name>
<protein>
    <recommendedName>
        <fullName evidence="4">YfkD-like protein</fullName>
    </recommendedName>
</protein>
<dbReference type="Pfam" id="PF14167">
    <property type="entry name" value="YfkD"/>
    <property type="match status" value="1"/>
</dbReference>
<sequence length="268" mass="30297">MKKQYLSFIIMVLVIATVLPSTVFAKEEPTDRKDEGKIPSHVLNISKENTYPNSSKDQTVLEPNELAKELIKSADIDISNPKLIKMLNESTLKPSKLAFGYRGEIYLGYWPLNYQSDESNVNWEYQQINVNMINNLGGTDKKTLNYNQEQEKRIKGGLTSKTEKADDVRKMILQTAQEQTDLPLSFETVIGQGTKKTQTYGIPPKKVGYLYAHAPALNEKGVVTFGEVYLVLKGSKKRLEVKNVTKQGIGAWIPIQDHVSFSFQIKNH</sequence>
<dbReference type="InterPro" id="IPR025548">
    <property type="entry name" value="YfkD"/>
</dbReference>
<dbReference type="AlphaFoldDB" id="A0A841QAS1"/>
<evidence type="ECO:0000313" key="3">
    <source>
        <dbReference type="Proteomes" id="UP000581688"/>
    </source>
</evidence>
<dbReference type="Proteomes" id="UP000581688">
    <property type="component" value="Unassembled WGS sequence"/>
</dbReference>
<proteinExistence type="predicted"/>
<comment type="caution">
    <text evidence="2">The sequence shown here is derived from an EMBL/GenBank/DDBJ whole genome shotgun (WGS) entry which is preliminary data.</text>
</comment>
<accession>A0A841QAS1</accession>
<gene>
    <name evidence="2" type="ORF">HNQ94_003884</name>
</gene>
<evidence type="ECO:0000313" key="2">
    <source>
        <dbReference type="EMBL" id="MBB6455384.1"/>
    </source>
</evidence>